<dbReference type="AlphaFoldDB" id="B6IE12"/>
<sequence length="34" mass="4126">MDIRLIQTLKKHRIMFLLDTIAMLIYIVCQKLIH</sequence>
<gene>
    <name evidence="2" type="ORF">CBG26650</name>
    <name evidence="2" type="ORF">CBG_26650</name>
</gene>
<keyword evidence="1" id="KW-0812">Transmembrane</keyword>
<dbReference type="EMBL" id="HE601110">
    <property type="protein sequence ID" value="CAS01076.1"/>
    <property type="molecule type" value="Genomic_DNA"/>
</dbReference>
<dbReference type="CTD" id="68918126"/>
<organism evidence="2 3">
    <name type="scientific">Caenorhabditis briggsae</name>
    <dbReference type="NCBI Taxonomy" id="6238"/>
    <lineage>
        <taxon>Eukaryota</taxon>
        <taxon>Metazoa</taxon>
        <taxon>Ecdysozoa</taxon>
        <taxon>Nematoda</taxon>
        <taxon>Chromadorea</taxon>
        <taxon>Rhabditida</taxon>
        <taxon>Rhabditina</taxon>
        <taxon>Rhabditomorpha</taxon>
        <taxon>Rhabditoidea</taxon>
        <taxon>Rhabditidae</taxon>
        <taxon>Peloderinae</taxon>
        <taxon>Caenorhabditis</taxon>
    </lineage>
</organism>
<protein>
    <submittedName>
        <fullName evidence="2">Protein CBG26650</fullName>
    </submittedName>
</protein>
<proteinExistence type="predicted"/>
<dbReference type="GeneID" id="68918126"/>
<evidence type="ECO:0000313" key="2">
    <source>
        <dbReference type="EMBL" id="CAS01076.1"/>
    </source>
</evidence>
<dbReference type="Proteomes" id="UP000008549">
    <property type="component" value="Unassembled WGS sequence"/>
</dbReference>
<keyword evidence="1" id="KW-1133">Transmembrane helix</keyword>
<dbReference type="HOGENOM" id="CLU_3377562_0_0_1"/>
<feature type="transmembrane region" description="Helical" evidence="1">
    <location>
        <begin position="14"/>
        <end position="33"/>
    </location>
</feature>
<keyword evidence="1" id="KW-0472">Membrane</keyword>
<reference evidence="2 3" key="2">
    <citation type="journal article" date="2011" name="PLoS Genet.">
        <title>Caenorhabditis briggsae recombinant inbred line genotypes reveal inter-strain incompatibility and the evolution of recombination.</title>
        <authorList>
            <person name="Ross J.A."/>
            <person name="Koboldt D.C."/>
            <person name="Staisch J.E."/>
            <person name="Chamberlin H.M."/>
            <person name="Gupta B.P."/>
            <person name="Miller R.D."/>
            <person name="Baird S.E."/>
            <person name="Haag E.S."/>
        </authorList>
    </citation>
    <scope>NUCLEOTIDE SEQUENCE [LARGE SCALE GENOMIC DNA]</scope>
    <source>
        <strain evidence="2 3">AF16</strain>
    </source>
</reference>
<dbReference type="RefSeq" id="XP_045100633.1">
    <property type="nucleotide sequence ID" value="XM_045240889.1"/>
</dbReference>
<keyword evidence="3" id="KW-1185">Reference proteome</keyword>
<evidence type="ECO:0000313" key="3">
    <source>
        <dbReference type="Proteomes" id="UP000008549"/>
    </source>
</evidence>
<reference evidence="2 3" key="1">
    <citation type="journal article" date="2003" name="PLoS Biol.">
        <title>The genome sequence of Caenorhabditis briggsae: a platform for comparative genomics.</title>
        <authorList>
            <person name="Stein L.D."/>
            <person name="Bao Z."/>
            <person name="Blasiar D."/>
            <person name="Blumenthal T."/>
            <person name="Brent M.R."/>
            <person name="Chen N."/>
            <person name="Chinwalla A."/>
            <person name="Clarke L."/>
            <person name="Clee C."/>
            <person name="Coghlan A."/>
            <person name="Coulson A."/>
            <person name="D'Eustachio P."/>
            <person name="Fitch D.H."/>
            <person name="Fulton L.A."/>
            <person name="Fulton R.E."/>
            <person name="Griffiths-Jones S."/>
            <person name="Harris T.W."/>
            <person name="Hillier L.W."/>
            <person name="Kamath R."/>
            <person name="Kuwabara P.E."/>
            <person name="Mardis E.R."/>
            <person name="Marra M.A."/>
            <person name="Miner T.L."/>
            <person name="Minx P."/>
            <person name="Mullikin J.C."/>
            <person name="Plumb R.W."/>
            <person name="Rogers J."/>
            <person name="Schein J.E."/>
            <person name="Sohrmann M."/>
            <person name="Spieth J."/>
            <person name="Stajich J.E."/>
            <person name="Wei C."/>
            <person name="Willey D."/>
            <person name="Wilson R.K."/>
            <person name="Durbin R."/>
            <person name="Waterston R.H."/>
        </authorList>
    </citation>
    <scope>NUCLEOTIDE SEQUENCE [LARGE SCALE GENOMIC DNA]</scope>
    <source>
        <strain evidence="2 3">AF16</strain>
    </source>
</reference>
<accession>B6IE12</accession>
<name>B6IE12_CAEBR</name>
<dbReference type="KEGG" id="cbr:CBG_26650"/>
<evidence type="ECO:0000256" key="1">
    <source>
        <dbReference type="SAM" id="Phobius"/>
    </source>
</evidence>